<dbReference type="PANTHER" id="PTHR12714">
    <property type="entry name" value="PROTEIN-S ISOPRENYLCYSTEINE O-METHYLTRANSFERASE"/>
    <property type="match status" value="1"/>
</dbReference>
<feature type="transmembrane region" description="Helical" evidence="5">
    <location>
        <begin position="97"/>
        <end position="127"/>
    </location>
</feature>
<evidence type="ECO:0000313" key="7">
    <source>
        <dbReference type="Proteomes" id="UP001216674"/>
    </source>
</evidence>
<keyword evidence="7" id="KW-1185">Reference proteome</keyword>
<dbReference type="PANTHER" id="PTHR12714:SF24">
    <property type="entry name" value="SLR1182 PROTEIN"/>
    <property type="match status" value="1"/>
</dbReference>
<dbReference type="Pfam" id="PF04191">
    <property type="entry name" value="PEMT"/>
    <property type="match status" value="1"/>
</dbReference>
<keyword evidence="4 5" id="KW-0472">Membrane</keyword>
<organism evidence="6 7">
    <name type="scientific">Cupriavidus basilensis</name>
    <dbReference type="NCBI Taxonomy" id="68895"/>
    <lineage>
        <taxon>Bacteria</taxon>
        <taxon>Pseudomonadati</taxon>
        <taxon>Pseudomonadota</taxon>
        <taxon>Betaproteobacteria</taxon>
        <taxon>Burkholderiales</taxon>
        <taxon>Burkholderiaceae</taxon>
        <taxon>Cupriavidus</taxon>
    </lineage>
</organism>
<proteinExistence type="predicted"/>
<comment type="subcellular location">
    <subcellularLocation>
        <location evidence="1">Endomembrane system</location>
        <topology evidence="1">Multi-pass membrane protein</topology>
    </subcellularLocation>
</comment>
<evidence type="ECO:0000256" key="3">
    <source>
        <dbReference type="ARBA" id="ARBA00022989"/>
    </source>
</evidence>
<accession>A0ABT6AHC1</accession>
<gene>
    <name evidence="6" type="ORF">P3W85_03355</name>
</gene>
<feature type="transmembrane region" description="Helical" evidence="5">
    <location>
        <begin position="44"/>
        <end position="65"/>
    </location>
</feature>
<dbReference type="RefSeq" id="WP_276263724.1">
    <property type="nucleotide sequence ID" value="NZ_JARJLM010000053.1"/>
</dbReference>
<dbReference type="EMBL" id="JARJLM010000053">
    <property type="protein sequence ID" value="MDF3831997.1"/>
    <property type="molecule type" value="Genomic_DNA"/>
</dbReference>
<evidence type="ECO:0000256" key="5">
    <source>
        <dbReference type="SAM" id="Phobius"/>
    </source>
</evidence>
<evidence type="ECO:0000256" key="1">
    <source>
        <dbReference type="ARBA" id="ARBA00004127"/>
    </source>
</evidence>
<dbReference type="Gene3D" id="1.20.120.1630">
    <property type="match status" value="1"/>
</dbReference>
<reference evidence="6 7" key="1">
    <citation type="submission" date="2023-03" db="EMBL/GenBank/DDBJ databases">
        <title>Draft assemblies of triclosan tolerant bacteria isolated from returned activated sludge.</title>
        <authorList>
            <person name="Van Hamelsveld S."/>
        </authorList>
    </citation>
    <scope>NUCLEOTIDE SEQUENCE [LARGE SCALE GENOMIC DNA]</scope>
    <source>
        <strain evidence="6 7">GW210010_S58</strain>
    </source>
</reference>
<evidence type="ECO:0000256" key="4">
    <source>
        <dbReference type="ARBA" id="ARBA00023136"/>
    </source>
</evidence>
<keyword evidence="3 5" id="KW-1133">Transmembrane helix</keyword>
<dbReference type="Proteomes" id="UP001216674">
    <property type="component" value="Unassembled WGS sequence"/>
</dbReference>
<evidence type="ECO:0000256" key="2">
    <source>
        <dbReference type="ARBA" id="ARBA00022692"/>
    </source>
</evidence>
<feature type="transmembrane region" description="Helical" evidence="5">
    <location>
        <begin position="15"/>
        <end position="32"/>
    </location>
</feature>
<protein>
    <submittedName>
        <fullName evidence="6">Isoprenylcysteine carboxylmethyltransferase family protein</fullName>
    </submittedName>
</protein>
<name>A0ABT6AHC1_9BURK</name>
<sequence>MPDLYARLELKCPPLLLLLAAMGLSWLIGRMGDFGTLLSDRAAVALALVLALAGVAVSVAGVLAFRRSGTSVDPTRPGRASALVRHGIYRYTRNPMYLGFALLLAGWGIFLGSVLACVPVPLFVAYLTRFQIMPEERVLLARFGGEFAAYRAQVHRWL</sequence>
<keyword evidence="2 5" id="KW-0812">Transmembrane</keyword>
<evidence type="ECO:0000313" key="6">
    <source>
        <dbReference type="EMBL" id="MDF3831997.1"/>
    </source>
</evidence>
<comment type="caution">
    <text evidence="6">The sequence shown here is derived from an EMBL/GenBank/DDBJ whole genome shotgun (WGS) entry which is preliminary data.</text>
</comment>
<dbReference type="InterPro" id="IPR007318">
    <property type="entry name" value="Phopholipid_MeTrfase"/>
</dbReference>